<evidence type="ECO:0000313" key="4">
    <source>
        <dbReference type="Proteomes" id="UP000646745"/>
    </source>
</evidence>
<sequence>MATTATSARHRGQAIEAATATWLSERGLELVTRNHHAKGGEIDLIMRDGDCLVFVEVRHRRDAAYGHPLETVTPAKQKRIVKAARFYLHSQRLSCACRFDVVGVTGTAPDLVFDWIRAAFDAY</sequence>
<dbReference type="EMBL" id="BMZI01000007">
    <property type="protein sequence ID" value="GHB31037.1"/>
    <property type="molecule type" value="Genomic_DNA"/>
</dbReference>
<dbReference type="Pfam" id="PF02021">
    <property type="entry name" value="UPF0102"/>
    <property type="match status" value="1"/>
</dbReference>
<dbReference type="Gene3D" id="3.40.1350.10">
    <property type="match status" value="1"/>
</dbReference>
<dbReference type="PANTHER" id="PTHR34039:SF1">
    <property type="entry name" value="UPF0102 PROTEIN YRAN"/>
    <property type="match status" value="1"/>
</dbReference>
<keyword evidence="4" id="KW-1185">Reference proteome</keyword>
<comment type="caution">
    <text evidence="3">The sequence shown here is derived from an EMBL/GenBank/DDBJ whole genome shotgun (WGS) entry which is preliminary data.</text>
</comment>
<reference evidence="4" key="1">
    <citation type="journal article" date="2019" name="Int. J. Syst. Evol. Microbiol.">
        <title>The Global Catalogue of Microorganisms (GCM) 10K type strain sequencing project: providing services to taxonomists for standard genome sequencing and annotation.</title>
        <authorList>
            <consortium name="The Broad Institute Genomics Platform"/>
            <consortium name="The Broad Institute Genome Sequencing Center for Infectious Disease"/>
            <person name="Wu L."/>
            <person name="Ma J."/>
        </authorList>
    </citation>
    <scope>NUCLEOTIDE SEQUENCE [LARGE SCALE GENOMIC DNA]</scope>
    <source>
        <strain evidence="4">KCTC 32998</strain>
    </source>
</reference>
<evidence type="ECO:0000313" key="3">
    <source>
        <dbReference type="EMBL" id="GHB31037.1"/>
    </source>
</evidence>
<organism evidence="3 4">
    <name type="scientific">Salinicola rhizosphaerae</name>
    <dbReference type="NCBI Taxonomy" id="1443141"/>
    <lineage>
        <taxon>Bacteria</taxon>
        <taxon>Pseudomonadati</taxon>
        <taxon>Pseudomonadota</taxon>
        <taxon>Gammaproteobacteria</taxon>
        <taxon>Oceanospirillales</taxon>
        <taxon>Halomonadaceae</taxon>
        <taxon>Salinicola</taxon>
    </lineage>
</organism>
<dbReference type="SUPFAM" id="SSF52980">
    <property type="entry name" value="Restriction endonuclease-like"/>
    <property type="match status" value="1"/>
</dbReference>
<dbReference type="InterPro" id="IPR011856">
    <property type="entry name" value="tRNA_endonuc-like_dom_sf"/>
</dbReference>
<protein>
    <recommendedName>
        <fullName evidence="2">UPF0102 protein GCM10009038_32340</fullName>
    </recommendedName>
</protein>
<evidence type="ECO:0000256" key="2">
    <source>
        <dbReference type="HAMAP-Rule" id="MF_00048"/>
    </source>
</evidence>
<accession>A0ABQ3E9W0</accession>
<name>A0ABQ3E9W0_9GAMM</name>
<dbReference type="InterPro" id="IPR003509">
    <property type="entry name" value="UPF0102_YraN-like"/>
</dbReference>
<dbReference type="NCBIfam" id="NF009150">
    <property type="entry name" value="PRK12497.1-3"/>
    <property type="match status" value="1"/>
</dbReference>
<dbReference type="RefSeq" id="WP_189445758.1">
    <property type="nucleotide sequence ID" value="NZ_BMZI01000007.1"/>
</dbReference>
<comment type="similarity">
    <text evidence="1 2">Belongs to the UPF0102 family.</text>
</comment>
<dbReference type="Proteomes" id="UP000646745">
    <property type="component" value="Unassembled WGS sequence"/>
</dbReference>
<dbReference type="HAMAP" id="MF_00048">
    <property type="entry name" value="UPF0102"/>
    <property type="match status" value="1"/>
</dbReference>
<dbReference type="PANTHER" id="PTHR34039">
    <property type="entry name" value="UPF0102 PROTEIN YRAN"/>
    <property type="match status" value="1"/>
</dbReference>
<dbReference type="InterPro" id="IPR011335">
    <property type="entry name" value="Restrct_endonuc-II-like"/>
</dbReference>
<gene>
    <name evidence="3" type="ORF">GCM10009038_32340</name>
</gene>
<proteinExistence type="inferred from homology"/>
<dbReference type="CDD" id="cd20736">
    <property type="entry name" value="PoNe_Nuclease"/>
    <property type="match status" value="1"/>
</dbReference>
<dbReference type="NCBIfam" id="TIGR00252">
    <property type="entry name" value="YraN family protein"/>
    <property type="match status" value="1"/>
</dbReference>
<evidence type="ECO:0000256" key="1">
    <source>
        <dbReference type="ARBA" id="ARBA00006738"/>
    </source>
</evidence>